<organism evidence="2 3">
    <name type="scientific">Bifidobacterium subtile</name>
    <dbReference type="NCBI Taxonomy" id="77635"/>
    <lineage>
        <taxon>Bacteria</taxon>
        <taxon>Bacillati</taxon>
        <taxon>Actinomycetota</taxon>
        <taxon>Actinomycetes</taxon>
        <taxon>Bifidobacteriales</taxon>
        <taxon>Bifidobacteriaceae</taxon>
        <taxon>Bifidobacterium</taxon>
    </lineage>
</organism>
<keyword evidence="1" id="KW-0175">Coiled coil</keyword>
<accession>A0A087DTI0</accession>
<name>A0A087DTI0_9BIFI</name>
<gene>
    <name evidence="2" type="ORF">BISU_2033</name>
</gene>
<feature type="coiled-coil region" evidence="1">
    <location>
        <begin position="44"/>
        <end position="78"/>
    </location>
</feature>
<evidence type="ECO:0000256" key="1">
    <source>
        <dbReference type="SAM" id="Coils"/>
    </source>
</evidence>
<dbReference type="OrthoDB" id="9870787at2"/>
<dbReference type="STRING" id="77635.BISU_2033"/>
<dbReference type="AlphaFoldDB" id="A0A087DTI0"/>
<evidence type="ECO:0000313" key="2">
    <source>
        <dbReference type="EMBL" id="KFI98830.1"/>
    </source>
</evidence>
<protein>
    <submittedName>
        <fullName evidence="2">Uncharacterized protein</fullName>
    </submittedName>
</protein>
<comment type="caution">
    <text evidence="2">The sequence shown here is derived from an EMBL/GenBank/DDBJ whole genome shotgun (WGS) entry which is preliminary data.</text>
</comment>
<dbReference type="RefSeq" id="WP_024463937.1">
    <property type="nucleotide sequence ID" value="NZ_CP062939.1"/>
</dbReference>
<reference evidence="2 3" key="1">
    <citation type="submission" date="2014-03" db="EMBL/GenBank/DDBJ databases">
        <title>Genomics of Bifidobacteria.</title>
        <authorList>
            <person name="Ventura M."/>
            <person name="Milani C."/>
            <person name="Lugli G.A."/>
        </authorList>
    </citation>
    <scope>NUCLEOTIDE SEQUENCE [LARGE SCALE GENOMIC DNA]</scope>
    <source>
        <strain evidence="2 3">LMG 11597</strain>
    </source>
</reference>
<keyword evidence="3" id="KW-1185">Reference proteome</keyword>
<evidence type="ECO:0000313" key="3">
    <source>
        <dbReference type="Proteomes" id="UP000029055"/>
    </source>
</evidence>
<proteinExistence type="predicted"/>
<dbReference type="EMBL" id="JGZR01000016">
    <property type="protein sequence ID" value="KFI98830.1"/>
    <property type="molecule type" value="Genomic_DNA"/>
</dbReference>
<dbReference type="Proteomes" id="UP000029055">
    <property type="component" value="Unassembled WGS sequence"/>
</dbReference>
<sequence length="237" mass="28034">MGGQAMSVCPVCGKEFPVEFNRNGELKRFDSEACQKKYYYEHEGSAARQEMKEARARIEEMERRLEASEAANGSWREQYDEQYRQLRILQLDVAKACEDMRLMFDRGVLGVNTRSPNYPMLAGHSGFLKLIDEYEDHRPAQVIAEEKALDEQDQKQRREWRQAQLRGIAHDEQTAMRHRQLKERSTMLKRCRHWKAWRGLEDAQLYEREQYGVELGDDDPMIRPYLDILRDGRPAFQ</sequence>